<dbReference type="EMBL" id="CAJVQB010120252">
    <property type="protein sequence ID" value="CAG8853124.1"/>
    <property type="molecule type" value="Genomic_DNA"/>
</dbReference>
<comment type="caution">
    <text evidence="1">The sequence shown here is derived from an EMBL/GenBank/DDBJ whole genome shotgun (WGS) entry which is preliminary data.</text>
</comment>
<protein>
    <submittedName>
        <fullName evidence="1">29414_t:CDS:1</fullName>
    </submittedName>
</protein>
<proteinExistence type="predicted"/>
<dbReference type="Proteomes" id="UP000789901">
    <property type="component" value="Unassembled WGS sequence"/>
</dbReference>
<sequence length="59" mass="6926">METCKKNTKDEIDNKIKKYLSIPIPIQSYISQSFYEMVSKNAIVQKQSLFIKKENAEKL</sequence>
<evidence type="ECO:0000313" key="1">
    <source>
        <dbReference type="EMBL" id="CAG8853124.1"/>
    </source>
</evidence>
<accession>A0ABN7XGJ9</accession>
<feature type="non-terminal residue" evidence="1">
    <location>
        <position position="59"/>
    </location>
</feature>
<reference evidence="1 2" key="1">
    <citation type="submission" date="2021-06" db="EMBL/GenBank/DDBJ databases">
        <authorList>
            <person name="Kallberg Y."/>
            <person name="Tangrot J."/>
            <person name="Rosling A."/>
        </authorList>
    </citation>
    <scope>NUCLEOTIDE SEQUENCE [LARGE SCALE GENOMIC DNA]</scope>
    <source>
        <strain evidence="1 2">120-4 pot B 10/14</strain>
    </source>
</reference>
<keyword evidence="2" id="KW-1185">Reference proteome</keyword>
<gene>
    <name evidence="1" type="ORF">GMARGA_LOCUS41945</name>
</gene>
<organism evidence="1 2">
    <name type="scientific">Gigaspora margarita</name>
    <dbReference type="NCBI Taxonomy" id="4874"/>
    <lineage>
        <taxon>Eukaryota</taxon>
        <taxon>Fungi</taxon>
        <taxon>Fungi incertae sedis</taxon>
        <taxon>Mucoromycota</taxon>
        <taxon>Glomeromycotina</taxon>
        <taxon>Glomeromycetes</taxon>
        <taxon>Diversisporales</taxon>
        <taxon>Gigasporaceae</taxon>
        <taxon>Gigaspora</taxon>
    </lineage>
</organism>
<evidence type="ECO:0000313" key="2">
    <source>
        <dbReference type="Proteomes" id="UP000789901"/>
    </source>
</evidence>
<name>A0ABN7XGJ9_GIGMA</name>